<sequence>MCDEAAYVEQQIFRNGLKSSHIPLISPEPEPIFSLGNYTEQQGVLHKLEQQVTTLQLQIM</sequence>
<dbReference type="AlphaFoldDB" id="A0A915JH69"/>
<reference evidence="2" key="1">
    <citation type="submission" date="2022-11" db="UniProtKB">
        <authorList>
            <consortium name="WormBaseParasite"/>
        </authorList>
    </citation>
    <scope>IDENTIFICATION</scope>
</reference>
<evidence type="ECO:0000313" key="1">
    <source>
        <dbReference type="Proteomes" id="UP000887565"/>
    </source>
</evidence>
<accession>A0A915JH69</accession>
<proteinExistence type="predicted"/>
<dbReference type="WBParaSite" id="nRc.2.0.1.t25463-RA">
    <property type="protein sequence ID" value="nRc.2.0.1.t25463-RA"/>
    <property type="gene ID" value="nRc.2.0.1.g25463"/>
</dbReference>
<evidence type="ECO:0000313" key="2">
    <source>
        <dbReference type="WBParaSite" id="nRc.2.0.1.t25463-RA"/>
    </source>
</evidence>
<keyword evidence="1" id="KW-1185">Reference proteome</keyword>
<organism evidence="1 2">
    <name type="scientific">Romanomermis culicivorax</name>
    <name type="common">Nematode worm</name>
    <dbReference type="NCBI Taxonomy" id="13658"/>
    <lineage>
        <taxon>Eukaryota</taxon>
        <taxon>Metazoa</taxon>
        <taxon>Ecdysozoa</taxon>
        <taxon>Nematoda</taxon>
        <taxon>Enoplea</taxon>
        <taxon>Dorylaimia</taxon>
        <taxon>Mermithida</taxon>
        <taxon>Mermithoidea</taxon>
        <taxon>Mermithidae</taxon>
        <taxon>Romanomermis</taxon>
    </lineage>
</organism>
<dbReference type="Proteomes" id="UP000887565">
    <property type="component" value="Unplaced"/>
</dbReference>
<name>A0A915JH69_ROMCU</name>
<protein>
    <submittedName>
        <fullName evidence="2">Uncharacterized protein</fullName>
    </submittedName>
</protein>